<evidence type="ECO:0000313" key="1">
    <source>
        <dbReference type="EMBL" id="KAI5080662.1"/>
    </source>
</evidence>
<accession>A0A9D4ZNY4</accession>
<dbReference type="EMBL" id="JABFUD020000004">
    <property type="protein sequence ID" value="KAI5080662.1"/>
    <property type="molecule type" value="Genomic_DNA"/>
</dbReference>
<proteinExistence type="predicted"/>
<dbReference type="Proteomes" id="UP000886520">
    <property type="component" value="Chromosome 4"/>
</dbReference>
<gene>
    <name evidence="1" type="ORF">GOP47_0003845</name>
</gene>
<organism evidence="1 2">
    <name type="scientific">Adiantum capillus-veneris</name>
    <name type="common">Maidenhair fern</name>
    <dbReference type="NCBI Taxonomy" id="13818"/>
    <lineage>
        <taxon>Eukaryota</taxon>
        <taxon>Viridiplantae</taxon>
        <taxon>Streptophyta</taxon>
        <taxon>Embryophyta</taxon>
        <taxon>Tracheophyta</taxon>
        <taxon>Polypodiopsida</taxon>
        <taxon>Polypodiidae</taxon>
        <taxon>Polypodiales</taxon>
        <taxon>Pteridineae</taxon>
        <taxon>Pteridaceae</taxon>
        <taxon>Vittarioideae</taxon>
        <taxon>Adiantum</taxon>
    </lineage>
</organism>
<comment type="caution">
    <text evidence="1">The sequence shown here is derived from an EMBL/GenBank/DDBJ whole genome shotgun (WGS) entry which is preliminary data.</text>
</comment>
<dbReference type="AlphaFoldDB" id="A0A9D4ZNY4"/>
<sequence length="137" mass="16015">MDNALLFEGSDRFHRWGFCCSGAAYICFCLSRPEDPVDRHLKRTPSITSSAIFHQDEVVHTEESADRNVHIALSSQHIATSYIVTYKTLERMFERTSKRIDPSKDILNLPNSKIVIRFVIHWRNEHEKQHSYIHKTC</sequence>
<name>A0A9D4ZNY4_ADICA</name>
<keyword evidence="2" id="KW-1185">Reference proteome</keyword>
<reference evidence="1" key="1">
    <citation type="submission" date="2021-01" db="EMBL/GenBank/DDBJ databases">
        <title>Adiantum capillus-veneris genome.</title>
        <authorList>
            <person name="Fang Y."/>
            <person name="Liao Q."/>
        </authorList>
    </citation>
    <scope>NUCLEOTIDE SEQUENCE</scope>
    <source>
        <strain evidence="1">H3</strain>
        <tissue evidence="1">Leaf</tissue>
    </source>
</reference>
<evidence type="ECO:0000313" key="2">
    <source>
        <dbReference type="Proteomes" id="UP000886520"/>
    </source>
</evidence>
<protein>
    <submittedName>
        <fullName evidence="1">Uncharacterized protein</fullName>
    </submittedName>
</protein>